<reference evidence="1" key="1">
    <citation type="submission" date="2014-09" db="EMBL/GenBank/DDBJ databases">
        <authorList>
            <person name="Magalhaes I.L.F."/>
            <person name="Oliveira U."/>
            <person name="Santos F.R."/>
            <person name="Vidigal T.H.D.A."/>
            <person name="Brescovit A.D."/>
            <person name="Santos A.J."/>
        </authorList>
    </citation>
    <scope>NUCLEOTIDE SEQUENCE</scope>
    <source>
        <tissue evidence="1">Shoot tissue taken approximately 20 cm above the soil surface</tissue>
    </source>
</reference>
<dbReference type="AlphaFoldDB" id="A0A0A9BGJ0"/>
<organism evidence="1">
    <name type="scientific">Arundo donax</name>
    <name type="common">Giant reed</name>
    <name type="synonym">Donax arundinaceus</name>
    <dbReference type="NCBI Taxonomy" id="35708"/>
    <lineage>
        <taxon>Eukaryota</taxon>
        <taxon>Viridiplantae</taxon>
        <taxon>Streptophyta</taxon>
        <taxon>Embryophyta</taxon>
        <taxon>Tracheophyta</taxon>
        <taxon>Spermatophyta</taxon>
        <taxon>Magnoliopsida</taxon>
        <taxon>Liliopsida</taxon>
        <taxon>Poales</taxon>
        <taxon>Poaceae</taxon>
        <taxon>PACMAD clade</taxon>
        <taxon>Arundinoideae</taxon>
        <taxon>Arundineae</taxon>
        <taxon>Arundo</taxon>
    </lineage>
</organism>
<evidence type="ECO:0000313" key="1">
    <source>
        <dbReference type="EMBL" id="JAD58417.1"/>
    </source>
</evidence>
<reference evidence="1" key="2">
    <citation type="journal article" date="2015" name="Data Brief">
        <title>Shoot transcriptome of the giant reed, Arundo donax.</title>
        <authorList>
            <person name="Barrero R.A."/>
            <person name="Guerrero F.D."/>
            <person name="Moolhuijzen P."/>
            <person name="Goolsby J.A."/>
            <person name="Tidwell J."/>
            <person name="Bellgard S.E."/>
            <person name="Bellgard M.I."/>
        </authorList>
    </citation>
    <scope>NUCLEOTIDE SEQUENCE</scope>
    <source>
        <tissue evidence="1">Shoot tissue taken approximately 20 cm above the soil surface</tissue>
    </source>
</reference>
<protein>
    <submittedName>
        <fullName evidence="1">Uncharacterized protein</fullName>
    </submittedName>
</protein>
<name>A0A0A9BGJ0_ARUDO</name>
<accession>A0A0A9BGJ0</accession>
<dbReference type="EMBL" id="GBRH01239478">
    <property type="protein sequence ID" value="JAD58417.1"/>
    <property type="molecule type" value="Transcribed_RNA"/>
</dbReference>
<proteinExistence type="predicted"/>
<sequence>MSPIAWSGRRMTQCASMRVPYVTTVGRTPAWRITTQSFSTLSSRRARDHPLSRML</sequence>